<gene>
    <name evidence="5" type="ORF">TELCIR_20020</name>
</gene>
<dbReference type="OrthoDB" id="5814167at2759"/>
<evidence type="ECO:0000256" key="3">
    <source>
        <dbReference type="ARBA" id="ARBA00022989"/>
    </source>
</evidence>
<reference evidence="5 6" key="1">
    <citation type="submission" date="2015-09" db="EMBL/GenBank/DDBJ databases">
        <title>Draft genome of the parasitic nematode Teladorsagia circumcincta isolate WARC Sus (inbred).</title>
        <authorList>
            <person name="Mitreva M."/>
        </authorList>
    </citation>
    <scope>NUCLEOTIDE SEQUENCE [LARGE SCALE GENOMIC DNA]</scope>
    <source>
        <strain evidence="5 6">S</strain>
    </source>
</reference>
<dbReference type="Proteomes" id="UP000230423">
    <property type="component" value="Unassembled WGS sequence"/>
</dbReference>
<keyword evidence="3" id="KW-1133">Transmembrane helix</keyword>
<dbReference type="EMBL" id="KZ370596">
    <property type="protein sequence ID" value="PIO58541.1"/>
    <property type="molecule type" value="Genomic_DNA"/>
</dbReference>
<proteinExistence type="predicted"/>
<protein>
    <submittedName>
        <fullName evidence="5">Uncharacterized protein</fullName>
    </submittedName>
</protein>
<dbReference type="PANTHER" id="PTHR15407">
    <property type="entry name" value="FUKUTIN-RELATED"/>
    <property type="match status" value="1"/>
</dbReference>
<keyword evidence="6" id="KW-1185">Reference proteome</keyword>
<accession>A0A2G9TKP5</accession>
<dbReference type="GO" id="GO:0016020">
    <property type="term" value="C:membrane"/>
    <property type="evidence" value="ECO:0007669"/>
    <property type="project" value="UniProtKB-SubCell"/>
</dbReference>
<evidence type="ECO:0000256" key="4">
    <source>
        <dbReference type="ARBA" id="ARBA00023136"/>
    </source>
</evidence>
<keyword evidence="4" id="KW-0472">Membrane</keyword>
<name>A0A2G9TKP5_TELCI</name>
<sequence length="70" mass="8414">HNQTCAGDLLGHIFWIPCSPRKFVEFEYGPKWYVDYPSSDFWWNKSQFNVKKNGKFPKSLMAEIYKTYEN</sequence>
<feature type="non-terminal residue" evidence="5">
    <location>
        <position position="1"/>
    </location>
</feature>
<evidence type="ECO:0000256" key="1">
    <source>
        <dbReference type="ARBA" id="ARBA00004167"/>
    </source>
</evidence>
<evidence type="ECO:0000313" key="5">
    <source>
        <dbReference type="EMBL" id="PIO58541.1"/>
    </source>
</evidence>
<organism evidence="5 6">
    <name type="scientific">Teladorsagia circumcincta</name>
    <name type="common">Brown stomach worm</name>
    <name type="synonym">Ostertagia circumcincta</name>
    <dbReference type="NCBI Taxonomy" id="45464"/>
    <lineage>
        <taxon>Eukaryota</taxon>
        <taxon>Metazoa</taxon>
        <taxon>Ecdysozoa</taxon>
        <taxon>Nematoda</taxon>
        <taxon>Chromadorea</taxon>
        <taxon>Rhabditida</taxon>
        <taxon>Rhabditina</taxon>
        <taxon>Rhabditomorpha</taxon>
        <taxon>Strongyloidea</taxon>
        <taxon>Trichostrongylidae</taxon>
        <taxon>Teladorsagia</taxon>
    </lineage>
</organism>
<keyword evidence="2" id="KW-0812">Transmembrane</keyword>
<dbReference type="PANTHER" id="PTHR15407:SF28">
    <property type="entry name" value="RIBITOL-5-PHOSPHATE TRANSFERASE FKTN"/>
    <property type="match status" value="1"/>
</dbReference>
<dbReference type="InterPro" id="IPR009644">
    <property type="entry name" value="FKTN/MNN4/W02B3.4-1"/>
</dbReference>
<evidence type="ECO:0000313" key="6">
    <source>
        <dbReference type="Proteomes" id="UP000230423"/>
    </source>
</evidence>
<dbReference type="AlphaFoldDB" id="A0A2G9TKP5"/>
<evidence type="ECO:0000256" key="2">
    <source>
        <dbReference type="ARBA" id="ARBA00022692"/>
    </source>
</evidence>
<comment type="subcellular location">
    <subcellularLocation>
        <location evidence="1">Membrane</location>
        <topology evidence="1">Single-pass membrane protein</topology>
    </subcellularLocation>
</comment>